<proteinExistence type="predicted"/>
<sequence>MYNIGKIRAMINSHLSGGRHIQSQFSSWAADLNTAIGYGRTFPTSQIAVFDATRTEAHVKVHHIPDLHYVSLPVYSYPHEYLAYGPIRGDAFRCMPVKEMTTIGFPDIFDPSNRDYWATMSKKSMPSTPQNAMITAKKTGLRFQNHGGSGPDVVVALTAAIMGILYNRRGETSCNQRVTSMAAKILAVQLKAIGYRRHGCAEAQLTNPKTLTEGSLALK</sequence>
<keyword evidence="2" id="KW-1185">Reference proteome</keyword>
<accession>A0A9Q0AQW8</accession>
<evidence type="ECO:0000313" key="1">
    <source>
        <dbReference type="EMBL" id="KAI1870140.1"/>
    </source>
</evidence>
<gene>
    <name evidence="1" type="ORF">JX265_006310</name>
</gene>
<comment type="caution">
    <text evidence="1">The sequence shown here is derived from an EMBL/GenBank/DDBJ whole genome shotgun (WGS) entry which is preliminary data.</text>
</comment>
<organism evidence="1 2">
    <name type="scientific">Neoarthrinium moseri</name>
    <dbReference type="NCBI Taxonomy" id="1658444"/>
    <lineage>
        <taxon>Eukaryota</taxon>
        <taxon>Fungi</taxon>
        <taxon>Dikarya</taxon>
        <taxon>Ascomycota</taxon>
        <taxon>Pezizomycotina</taxon>
        <taxon>Sordariomycetes</taxon>
        <taxon>Xylariomycetidae</taxon>
        <taxon>Amphisphaeriales</taxon>
        <taxon>Apiosporaceae</taxon>
        <taxon>Neoarthrinium</taxon>
    </lineage>
</organism>
<evidence type="ECO:0000313" key="2">
    <source>
        <dbReference type="Proteomes" id="UP000829685"/>
    </source>
</evidence>
<dbReference type="AlphaFoldDB" id="A0A9Q0AQW8"/>
<protein>
    <submittedName>
        <fullName evidence="1">Uncharacterized protein</fullName>
    </submittedName>
</protein>
<reference evidence="1" key="1">
    <citation type="submission" date="2021-03" db="EMBL/GenBank/DDBJ databases">
        <title>Revisited historic fungal species revealed as producer of novel bioactive compounds through whole genome sequencing and comparative genomics.</title>
        <authorList>
            <person name="Vignolle G.A."/>
            <person name="Hochenegger N."/>
            <person name="Mach R.L."/>
            <person name="Mach-Aigner A.R."/>
            <person name="Javad Rahimi M."/>
            <person name="Salim K.A."/>
            <person name="Chan C.M."/>
            <person name="Lim L.B.L."/>
            <person name="Cai F."/>
            <person name="Druzhinina I.S."/>
            <person name="U'Ren J.M."/>
            <person name="Derntl C."/>
        </authorList>
    </citation>
    <scope>NUCLEOTIDE SEQUENCE</scope>
    <source>
        <strain evidence="1">TUCIM 5799</strain>
    </source>
</reference>
<name>A0A9Q0AQW8_9PEZI</name>
<dbReference type="EMBL" id="JAFIMR010000014">
    <property type="protein sequence ID" value="KAI1870140.1"/>
    <property type="molecule type" value="Genomic_DNA"/>
</dbReference>
<dbReference type="Proteomes" id="UP000829685">
    <property type="component" value="Unassembled WGS sequence"/>
</dbReference>